<dbReference type="Proteomes" id="UP000245461">
    <property type="component" value="Unassembled WGS sequence"/>
</dbReference>
<evidence type="ECO:0000256" key="1">
    <source>
        <dbReference type="SAM" id="MobiDB-lite"/>
    </source>
</evidence>
<sequence>MARRDSGLEGEDGRHGGRSHHSTFAKDFPISLAGKGIRAGCIVTIGEDMRSLSALAGGVIVSVGLSTAQAAAEGDPAACAKIENSVERLACFDRVFQPAPPKALPTSSKWVVTEETSKIDDSKNVFMVLDASEPMRGRYGDSVTALLFIACREGTTSAWVDFAGFFMSDHQGGGRVTYRIDGEKAQKINMAVSSDNEALGLWDGGSAIPWLRKLFGHDRLLIRAMPYNESELTVEFPISGLEEAAKPLRAACGWPDKS</sequence>
<feature type="region of interest" description="Disordered" evidence="1">
    <location>
        <begin position="1"/>
        <end position="22"/>
    </location>
</feature>
<dbReference type="OrthoDB" id="7831428at2"/>
<dbReference type="InterPro" id="IPR017738">
    <property type="entry name" value="T6SS-assoc_VCA0118"/>
</dbReference>
<organism evidence="2 3">
    <name type="scientific">Zavarzinia aquatilis</name>
    <dbReference type="NCBI Taxonomy" id="2211142"/>
    <lineage>
        <taxon>Bacteria</taxon>
        <taxon>Pseudomonadati</taxon>
        <taxon>Pseudomonadota</taxon>
        <taxon>Alphaproteobacteria</taxon>
        <taxon>Rhodospirillales</taxon>
        <taxon>Zavarziniaceae</taxon>
        <taxon>Zavarzinia</taxon>
    </lineage>
</organism>
<accession>A0A317EG71</accession>
<name>A0A317EG71_9PROT</name>
<evidence type="ECO:0000313" key="2">
    <source>
        <dbReference type="EMBL" id="PWR24195.1"/>
    </source>
</evidence>
<dbReference type="Pfam" id="PF11319">
    <property type="entry name" value="VasI"/>
    <property type="match status" value="1"/>
</dbReference>
<proteinExistence type="predicted"/>
<dbReference type="EMBL" id="QGLE01000004">
    <property type="protein sequence ID" value="PWR24195.1"/>
    <property type="molecule type" value="Genomic_DNA"/>
</dbReference>
<gene>
    <name evidence="2" type="ORF">DKG74_08740</name>
</gene>
<reference evidence="2 3" key="1">
    <citation type="submission" date="2018-05" db="EMBL/GenBank/DDBJ databases">
        <title>Zavarzinia sp. HR-AS.</title>
        <authorList>
            <person name="Lee Y."/>
            <person name="Jeon C.O."/>
        </authorList>
    </citation>
    <scope>NUCLEOTIDE SEQUENCE [LARGE SCALE GENOMIC DNA]</scope>
    <source>
        <strain evidence="2 3">HR-AS</strain>
    </source>
</reference>
<comment type="caution">
    <text evidence="2">The sequence shown here is derived from an EMBL/GenBank/DDBJ whole genome shotgun (WGS) entry which is preliminary data.</text>
</comment>
<keyword evidence="3" id="KW-1185">Reference proteome</keyword>
<protein>
    <recommendedName>
        <fullName evidence="4">Type VI secretion system-associated protein TagO</fullName>
    </recommendedName>
</protein>
<dbReference type="AlphaFoldDB" id="A0A317EG71"/>
<feature type="compositionally biased region" description="Basic and acidic residues" evidence="1">
    <location>
        <begin position="1"/>
        <end position="15"/>
    </location>
</feature>
<evidence type="ECO:0000313" key="3">
    <source>
        <dbReference type="Proteomes" id="UP000245461"/>
    </source>
</evidence>
<evidence type="ECO:0008006" key="4">
    <source>
        <dbReference type="Google" id="ProtNLM"/>
    </source>
</evidence>